<protein>
    <submittedName>
        <fullName evidence="1">Predicted Rossmann fold nucleotide-binding protein</fullName>
    </submittedName>
</protein>
<evidence type="ECO:0000313" key="1">
    <source>
        <dbReference type="EMBL" id="VFK45531.1"/>
    </source>
</evidence>
<gene>
    <name evidence="1" type="ORF">BECKTC1821E_GA0114239_105012</name>
</gene>
<dbReference type="PANTHER" id="PTHR43393">
    <property type="entry name" value="CYTOKININ RIBOSIDE 5'-MONOPHOSPHATE PHOSPHORIBOHYDROLASE"/>
    <property type="match status" value="1"/>
</dbReference>
<organism evidence="1">
    <name type="scientific">Candidatus Kentrum sp. TC</name>
    <dbReference type="NCBI Taxonomy" id="2126339"/>
    <lineage>
        <taxon>Bacteria</taxon>
        <taxon>Pseudomonadati</taxon>
        <taxon>Pseudomonadota</taxon>
        <taxon>Gammaproteobacteria</taxon>
        <taxon>Candidatus Kentrum</taxon>
    </lineage>
</organism>
<dbReference type="SUPFAM" id="SSF102405">
    <property type="entry name" value="MCP/YpsA-like"/>
    <property type="match status" value="1"/>
</dbReference>
<dbReference type="InterPro" id="IPR052341">
    <property type="entry name" value="LOG_family_nucleotidases"/>
</dbReference>
<dbReference type="AlphaFoldDB" id="A0A450YVE0"/>
<dbReference type="PANTHER" id="PTHR43393:SF3">
    <property type="entry name" value="LYSINE DECARBOXYLASE-LIKE PROTEIN"/>
    <property type="match status" value="1"/>
</dbReference>
<sequence length="369" mass="41977">MTNDHGDFDEKALLIHNKGKGRAELSEECADLSISLLGTAISPDIDLEATLQDKMEKLSRRQSRIIDGRIRVSEFNERKRLLESVASSVAIRHKRKETNGKTLNILHPTRYVGRHYDKQNRGYEKISMRNRIIGNDKFIQLLDQAEQLYESIQKISSTTHKKNVFSLAIFGSSRLQEGSEFDFMVKLTEAIVKRTHADIVTGGGPGLMEAANLGIMHALSEQWDDFPKGARPKSYGIRVESFEEEGNAHLHVDKSYEFFTTRLQSFISLIQGAYIGGGGVGSLLELSFLWQLKQVNHLLIDFPLIASLAWKPVIDSFEEMAIYGRDGLAPLMDDNDKDLLYFSDNVEEIVEIFHQAKSKWDRRRKLDVF</sequence>
<dbReference type="SUPFAM" id="SSF101386">
    <property type="entry name" value="all-alpha NTP pyrophosphatases"/>
    <property type="match status" value="1"/>
</dbReference>
<dbReference type="EMBL" id="CAADFT010000050">
    <property type="protein sequence ID" value="VFK45531.1"/>
    <property type="molecule type" value="Genomic_DNA"/>
</dbReference>
<dbReference type="Gene3D" id="3.40.50.450">
    <property type="match status" value="1"/>
</dbReference>
<reference evidence="1" key="1">
    <citation type="submission" date="2019-02" db="EMBL/GenBank/DDBJ databases">
        <authorList>
            <person name="Gruber-Vodicka R. H."/>
            <person name="Seah K. B. B."/>
        </authorList>
    </citation>
    <scope>NUCLEOTIDE SEQUENCE</scope>
    <source>
        <strain evidence="1">BECK_BZ125</strain>
    </source>
</reference>
<proteinExistence type="predicted"/>
<dbReference type="Gene3D" id="1.10.287.1080">
    <property type="entry name" value="MazG-like"/>
    <property type="match status" value="1"/>
</dbReference>
<dbReference type="GO" id="GO:0005829">
    <property type="term" value="C:cytosol"/>
    <property type="evidence" value="ECO:0007669"/>
    <property type="project" value="TreeGrafter"/>
</dbReference>
<name>A0A450YVE0_9GAMM</name>
<accession>A0A450YVE0</accession>